<evidence type="ECO:0000259" key="1">
    <source>
        <dbReference type="PROSITE" id="PS51725"/>
    </source>
</evidence>
<dbReference type="Proteomes" id="UP001321760">
    <property type="component" value="Unassembled WGS sequence"/>
</dbReference>
<dbReference type="PROSITE" id="PS51725">
    <property type="entry name" value="ABM"/>
    <property type="match status" value="1"/>
</dbReference>
<evidence type="ECO:0000313" key="3">
    <source>
        <dbReference type="Proteomes" id="UP001321760"/>
    </source>
</evidence>
<dbReference type="InterPro" id="IPR011008">
    <property type="entry name" value="Dimeric_a/b-barrel"/>
</dbReference>
<dbReference type="Gene3D" id="3.30.70.100">
    <property type="match status" value="1"/>
</dbReference>
<organism evidence="2 3">
    <name type="scientific">Podospora aff. communis PSN243</name>
    <dbReference type="NCBI Taxonomy" id="3040156"/>
    <lineage>
        <taxon>Eukaryota</taxon>
        <taxon>Fungi</taxon>
        <taxon>Dikarya</taxon>
        <taxon>Ascomycota</taxon>
        <taxon>Pezizomycotina</taxon>
        <taxon>Sordariomycetes</taxon>
        <taxon>Sordariomycetidae</taxon>
        <taxon>Sordariales</taxon>
        <taxon>Podosporaceae</taxon>
        <taxon>Podospora</taxon>
    </lineage>
</organism>
<comment type="caution">
    <text evidence="2">The sequence shown here is derived from an EMBL/GenBank/DDBJ whole genome shotgun (WGS) entry which is preliminary data.</text>
</comment>
<evidence type="ECO:0000313" key="2">
    <source>
        <dbReference type="EMBL" id="KAK4442223.1"/>
    </source>
</evidence>
<protein>
    <recommendedName>
        <fullName evidence="1">ABM domain-containing protein</fullName>
    </recommendedName>
</protein>
<name>A0AAV9FZ43_9PEZI</name>
<dbReference type="Pfam" id="PF03992">
    <property type="entry name" value="ABM"/>
    <property type="match status" value="1"/>
</dbReference>
<accession>A0AAV9FZ43</accession>
<gene>
    <name evidence="2" type="ORF">QBC34DRAFT_387526</name>
</gene>
<dbReference type="SUPFAM" id="SSF54909">
    <property type="entry name" value="Dimeric alpha+beta barrel"/>
    <property type="match status" value="1"/>
</dbReference>
<keyword evidence="3" id="KW-1185">Reference proteome</keyword>
<dbReference type="EMBL" id="MU866026">
    <property type="protein sequence ID" value="KAK4442223.1"/>
    <property type="molecule type" value="Genomic_DNA"/>
</dbReference>
<reference evidence="2" key="2">
    <citation type="submission" date="2023-05" db="EMBL/GenBank/DDBJ databases">
        <authorList>
            <consortium name="Lawrence Berkeley National Laboratory"/>
            <person name="Steindorff A."/>
            <person name="Hensen N."/>
            <person name="Bonometti L."/>
            <person name="Westerberg I."/>
            <person name="Brannstrom I.O."/>
            <person name="Guillou S."/>
            <person name="Cros-Aarteil S."/>
            <person name="Calhoun S."/>
            <person name="Haridas S."/>
            <person name="Kuo A."/>
            <person name="Mondo S."/>
            <person name="Pangilinan J."/>
            <person name="Riley R."/>
            <person name="Labutti K."/>
            <person name="Andreopoulos B."/>
            <person name="Lipzen A."/>
            <person name="Chen C."/>
            <person name="Yanf M."/>
            <person name="Daum C."/>
            <person name="Ng V."/>
            <person name="Clum A."/>
            <person name="Ohm R."/>
            <person name="Martin F."/>
            <person name="Silar P."/>
            <person name="Natvig D."/>
            <person name="Lalanne C."/>
            <person name="Gautier V."/>
            <person name="Ament-Velasquez S.L."/>
            <person name="Kruys A."/>
            <person name="Hutchinson M.I."/>
            <person name="Powell A.J."/>
            <person name="Barry K."/>
            <person name="Miller A.N."/>
            <person name="Grigoriev I.V."/>
            <person name="Debuchy R."/>
            <person name="Gladieux P."/>
            <person name="Thoren M.H."/>
            <person name="Johannesson H."/>
        </authorList>
    </citation>
    <scope>NUCLEOTIDE SEQUENCE</scope>
    <source>
        <strain evidence="2">PSN243</strain>
    </source>
</reference>
<feature type="domain" description="ABM" evidence="1">
    <location>
        <begin position="6"/>
        <end position="96"/>
    </location>
</feature>
<reference evidence="2" key="1">
    <citation type="journal article" date="2023" name="Mol. Phylogenet. Evol.">
        <title>Genome-scale phylogeny and comparative genomics of the fungal order Sordariales.</title>
        <authorList>
            <person name="Hensen N."/>
            <person name="Bonometti L."/>
            <person name="Westerberg I."/>
            <person name="Brannstrom I.O."/>
            <person name="Guillou S."/>
            <person name="Cros-Aarteil S."/>
            <person name="Calhoun S."/>
            <person name="Haridas S."/>
            <person name="Kuo A."/>
            <person name="Mondo S."/>
            <person name="Pangilinan J."/>
            <person name="Riley R."/>
            <person name="LaButti K."/>
            <person name="Andreopoulos B."/>
            <person name="Lipzen A."/>
            <person name="Chen C."/>
            <person name="Yan M."/>
            <person name="Daum C."/>
            <person name="Ng V."/>
            <person name="Clum A."/>
            <person name="Steindorff A."/>
            <person name="Ohm R.A."/>
            <person name="Martin F."/>
            <person name="Silar P."/>
            <person name="Natvig D.O."/>
            <person name="Lalanne C."/>
            <person name="Gautier V."/>
            <person name="Ament-Velasquez S.L."/>
            <person name="Kruys A."/>
            <person name="Hutchinson M.I."/>
            <person name="Powell A.J."/>
            <person name="Barry K."/>
            <person name="Miller A.N."/>
            <person name="Grigoriev I.V."/>
            <person name="Debuchy R."/>
            <person name="Gladieux P."/>
            <person name="Hiltunen Thoren M."/>
            <person name="Johannesson H."/>
        </authorList>
    </citation>
    <scope>NUCLEOTIDE SEQUENCE</scope>
    <source>
        <strain evidence="2">PSN243</strain>
    </source>
</reference>
<sequence length="116" mass="13677">MTSAGTSLHVTVYIAPENVDKFFELFKPVFDNVIAEPKCRFFEVYRSSEDPGAISWVEDWDATEEWIWNEQIPKEYYKDYFAATEPMFVKPREFKFLNRVGVPFLMAKDPGVYKDK</sequence>
<proteinExistence type="predicted"/>
<dbReference type="InterPro" id="IPR007138">
    <property type="entry name" value="ABM_dom"/>
</dbReference>
<dbReference type="AlphaFoldDB" id="A0AAV9FZ43"/>